<dbReference type="PANTHER" id="PTHR13814">
    <property type="entry name" value="FETUIN"/>
    <property type="match status" value="1"/>
</dbReference>
<dbReference type="PROSITE" id="PS51257">
    <property type="entry name" value="PROKAR_LIPOPROTEIN"/>
    <property type="match status" value="1"/>
</dbReference>
<organism evidence="8 9">
    <name type="scientific">Erpetoichthys calabaricus</name>
    <name type="common">Rope fish</name>
    <name type="synonym">Calamoichthys calabaricus</name>
    <dbReference type="NCBI Taxonomy" id="27687"/>
    <lineage>
        <taxon>Eukaryota</taxon>
        <taxon>Metazoa</taxon>
        <taxon>Chordata</taxon>
        <taxon>Craniata</taxon>
        <taxon>Vertebrata</taxon>
        <taxon>Euteleostomi</taxon>
        <taxon>Actinopterygii</taxon>
        <taxon>Polypteriformes</taxon>
        <taxon>Polypteridae</taxon>
        <taxon>Erpetoichthys</taxon>
    </lineage>
</organism>
<reference evidence="8" key="1">
    <citation type="submission" date="2021-06" db="EMBL/GenBank/DDBJ databases">
        <authorList>
            <consortium name="Wellcome Sanger Institute Data Sharing"/>
        </authorList>
    </citation>
    <scope>NUCLEOTIDE SEQUENCE [LARGE SCALE GENOMIC DNA]</scope>
</reference>
<dbReference type="FunFam" id="3.10.450.10:FF:000009">
    <property type="entry name" value="Alpha-2-HS-glycoprotein 2"/>
    <property type="match status" value="1"/>
</dbReference>
<keyword evidence="5" id="KW-1015">Disulfide bond</keyword>
<protein>
    <recommendedName>
        <fullName evidence="7">Cystatin fetuin-A-type domain-containing protein</fullName>
    </recommendedName>
</protein>
<dbReference type="GeneTree" id="ENSGT00950000182930"/>
<evidence type="ECO:0000256" key="2">
    <source>
        <dbReference type="ARBA" id="ARBA00022525"/>
    </source>
</evidence>
<dbReference type="InterPro" id="IPR050735">
    <property type="entry name" value="Kininogen_Fetuin_HRG"/>
</dbReference>
<dbReference type="InterPro" id="IPR046350">
    <property type="entry name" value="Cystatin_sf"/>
</dbReference>
<keyword evidence="9" id="KW-1185">Reference proteome</keyword>
<evidence type="ECO:0000256" key="6">
    <source>
        <dbReference type="ARBA" id="ARBA00023180"/>
    </source>
</evidence>
<comment type="subcellular location">
    <subcellularLocation>
        <location evidence="1">Secreted</location>
    </subcellularLocation>
</comment>
<dbReference type="SMART" id="SM00043">
    <property type="entry name" value="CY"/>
    <property type="match status" value="2"/>
</dbReference>
<sequence length="413" mass="44503">MCQRQSINGLVSSSLSCSVRFPFQKSRRMHLHALLLLVALVGSREGAVMQNIFSFPPCDSPQVEEAAFAAVKHINSHHYHGYKYVLNRIEKVKMVDKFPHGETYILEMDLLETKCHILNPTPAEACPVRSRAETKVEGDCDVMLSHAAGQFSVIAYKCKSTPDSAEDVMKLYPGQPMLLPLNDTNALQSVTHSLRKFNQVSNETAVFHLMEIGRMSSQVVASLTGPTYFSEFAIVETNCTDDVLDQSNCVPLSESTARHGFCSSSVSSVGLANEELIVNCDIYPAQGPPIFNVPAAPLDPALSAVPLGPLEPAGPVAPPGPDGNAASLLPAIPVVPAAPAVHHHHHHPHSNVGTGTGVHGFKHHGLGHAFDPAASPFISSSEEMIAKPMVKRSVVAPLPVEPLIICPGRIRHF</sequence>
<evidence type="ECO:0000256" key="5">
    <source>
        <dbReference type="ARBA" id="ARBA00023157"/>
    </source>
</evidence>
<dbReference type="InterPro" id="IPR001363">
    <property type="entry name" value="Prot_inh_fetuin_CS"/>
</dbReference>
<reference evidence="8" key="3">
    <citation type="submission" date="2025-09" db="UniProtKB">
        <authorList>
            <consortium name="Ensembl"/>
        </authorList>
    </citation>
    <scope>IDENTIFICATION</scope>
</reference>
<evidence type="ECO:0000256" key="3">
    <source>
        <dbReference type="ARBA" id="ARBA00022729"/>
    </source>
</evidence>
<keyword evidence="4" id="KW-0677">Repeat</keyword>
<keyword evidence="3" id="KW-0732">Signal</keyword>
<dbReference type="AlphaFoldDB" id="A0A8C4S5X3"/>
<dbReference type="Proteomes" id="UP000694620">
    <property type="component" value="Chromosome 2"/>
</dbReference>
<accession>A0A8C4S5X3</accession>
<dbReference type="GO" id="GO:0004869">
    <property type="term" value="F:cysteine-type endopeptidase inhibitor activity"/>
    <property type="evidence" value="ECO:0007669"/>
    <property type="project" value="InterPro"/>
</dbReference>
<evidence type="ECO:0000256" key="1">
    <source>
        <dbReference type="ARBA" id="ARBA00004613"/>
    </source>
</evidence>
<dbReference type="GO" id="GO:0031012">
    <property type="term" value="C:extracellular matrix"/>
    <property type="evidence" value="ECO:0007669"/>
    <property type="project" value="TreeGrafter"/>
</dbReference>
<evidence type="ECO:0000259" key="7">
    <source>
        <dbReference type="PROSITE" id="PS51529"/>
    </source>
</evidence>
<dbReference type="GO" id="GO:0072562">
    <property type="term" value="C:blood microparticle"/>
    <property type="evidence" value="ECO:0007669"/>
    <property type="project" value="TreeGrafter"/>
</dbReference>
<dbReference type="Pfam" id="PF00031">
    <property type="entry name" value="Cystatin"/>
    <property type="match status" value="2"/>
</dbReference>
<dbReference type="PROSITE" id="PS01255">
    <property type="entry name" value="FETUIN_2"/>
    <property type="match status" value="1"/>
</dbReference>
<dbReference type="Ensembl" id="ENSECRT00000011952.1">
    <property type="protein sequence ID" value="ENSECRP00000011761.1"/>
    <property type="gene ID" value="ENSECRG00000007836.1"/>
</dbReference>
<keyword evidence="6" id="KW-0325">Glycoprotein</keyword>
<proteinExistence type="predicted"/>
<evidence type="ECO:0000313" key="9">
    <source>
        <dbReference type="Proteomes" id="UP000694620"/>
    </source>
</evidence>
<dbReference type="InterPro" id="IPR000010">
    <property type="entry name" value="Cystatin_dom"/>
</dbReference>
<keyword evidence="2" id="KW-0964">Secreted</keyword>
<feature type="domain" description="Cystatin fetuin-A-type" evidence="7">
    <location>
        <begin position="53"/>
        <end position="161"/>
    </location>
</feature>
<dbReference type="InterPro" id="IPR025760">
    <property type="entry name" value="Cystatin_Fetuin_A"/>
</dbReference>
<reference evidence="8" key="2">
    <citation type="submission" date="2025-08" db="UniProtKB">
        <authorList>
            <consortium name="Ensembl"/>
        </authorList>
    </citation>
    <scope>IDENTIFICATION</scope>
</reference>
<dbReference type="Gene3D" id="3.10.450.10">
    <property type="match status" value="2"/>
</dbReference>
<evidence type="ECO:0000256" key="4">
    <source>
        <dbReference type="ARBA" id="ARBA00022737"/>
    </source>
</evidence>
<dbReference type="SUPFAM" id="SSF54403">
    <property type="entry name" value="Cystatin/monellin"/>
    <property type="match status" value="2"/>
</dbReference>
<dbReference type="PROSITE" id="PS51529">
    <property type="entry name" value="CYSTATIN_FETUIN_A"/>
    <property type="match status" value="1"/>
</dbReference>
<evidence type="ECO:0000313" key="8">
    <source>
        <dbReference type="Ensembl" id="ENSECRP00000011761.1"/>
    </source>
</evidence>
<gene>
    <name evidence="8" type="primary">ahsg1</name>
</gene>
<name>A0A8C4S5X3_ERPCA</name>
<dbReference type="PANTHER" id="PTHR13814:SF6">
    <property type="entry name" value="ALPHA-2-HS-GLYCOPROTEIN"/>
    <property type="match status" value="1"/>
</dbReference>
<dbReference type="CDD" id="cd00042">
    <property type="entry name" value="CY"/>
    <property type="match status" value="2"/>
</dbReference>